<dbReference type="Pfam" id="PF14214">
    <property type="entry name" value="Helitron_like_N"/>
    <property type="match status" value="1"/>
</dbReference>
<sequence>MFHVCFKDRVFRVRETLLDLSASYVVCRSECDKGGAAVLQITRPNADIIDPYSLKTCDILGDRRGNRRYLHPVSTQYLPEESISAPKRILPEYNQLGQCTCVCRHCGAMFWECEKVASASHISRSEYNKCCYGGCIILRPPPEYPQYIKELYEDAHFIDNIRAYNQMFSMTSLEANIDKSINNGKWAICFQNIRLDYIRQKQDDIRSEYLSSIYDVILRGDRDGSDIGLRTVLTASFTGSSCYMYAYYLDALAICRVHGSPSFFITFTCNTKWPEIEEFMKPFPQLTVTDRADIVDRVFEKKVQDYIAFVRDSRTFGTVTGVPYTIEFQKRGLPHCHSLLWINSESKVQQDVDVDKYVCAELPDPVIDPHTYEIIFELMIHGLCGFANPTATCMKDGGTCNRNFPKPYCNKTYIDKEGFVHYLRRHTKIQVQRQCVLLDNRYVVPYNATLCLRYHAHINVEYCGWTMFIKYLFKYISKGTNRVIVNVTKSLPNDPSGSNTHAIQIDEIKNYVEARYIGPYEACWRILDFHIHYRNPHVQTLAVHLENMQQLKFRSKDSLQSIVSNPMKKNNAN</sequence>
<dbReference type="PANTHER" id="PTHR10492">
    <property type="match status" value="1"/>
</dbReference>
<keyword evidence="2" id="KW-0378">Hydrolase</keyword>
<feature type="domain" description="Helitron helicase-like" evidence="1">
    <location>
        <begin position="188"/>
        <end position="340"/>
    </location>
</feature>
<accession>A0A6L2MCW2</accession>
<proteinExistence type="predicted"/>
<dbReference type="InterPro" id="IPR025476">
    <property type="entry name" value="Helitron_helicase-like"/>
</dbReference>
<keyword evidence="2" id="KW-0547">Nucleotide-binding</keyword>
<evidence type="ECO:0000259" key="1">
    <source>
        <dbReference type="Pfam" id="PF14214"/>
    </source>
</evidence>
<dbReference type="PANTHER" id="PTHR10492:SF96">
    <property type="entry name" value="ATP-DEPENDENT DNA HELICASE"/>
    <property type="match status" value="1"/>
</dbReference>
<organism evidence="2">
    <name type="scientific">Tanacetum cinerariifolium</name>
    <name type="common">Dalmatian daisy</name>
    <name type="synonym">Chrysanthemum cinerariifolium</name>
    <dbReference type="NCBI Taxonomy" id="118510"/>
    <lineage>
        <taxon>Eukaryota</taxon>
        <taxon>Viridiplantae</taxon>
        <taxon>Streptophyta</taxon>
        <taxon>Embryophyta</taxon>
        <taxon>Tracheophyta</taxon>
        <taxon>Spermatophyta</taxon>
        <taxon>Magnoliopsida</taxon>
        <taxon>eudicotyledons</taxon>
        <taxon>Gunneridae</taxon>
        <taxon>Pentapetalae</taxon>
        <taxon>asterids</taxon>
        <taxon>campanulids</taxon>
        <taxon>Asterales</taxon>
        <taxon>Asteraceae</taxon>
        <taxon>Asteroideae</taxon>
        <taxon>Anthemideae</taxon>
        <taxon>Anthemidinae</taxon>
        <taxon>Tanacetum</taxon>
    </lineage>
</organism>
<reference evidence="2" key="1">
    <citation type="journal article" date="2019" name="Sci. Rep.">
        <title>Draft genome of Tanacetum cinerariifolium, the natural source of mosquito coil.</title>
        <authorList>
            <person name="Yamashiro T."/>
            <person name="Shiraishi A."/>
            <person name="Satake H."/>
            <person name="Nakayama K."/>
        </authorList>
    </citation>
    <scope>NUCLEOTIDE SEQUENCE</scope>
</reference>
<dbReference type="GO" id="GO:0004386">
    <property type="term" value="F:helicase activity"/>
    <property type="evidence" value="ECO:0007669"/>
    <property type="project" value="UniProtKB-KW"/>
</dbReference>
<keyword evidence="2" id="KW-0347">Helicase</keyword>
<gene>
    <name evidence="2" type="ORF">Tci_043488</name>
</gene>
<comment type="caution">
    <text evidence="2">The sequence shown here is derived from an EMBL/GenBank/DDBJ whole genome shotgun (WGS) entry which is preliminary data.</text>
</comment>
<dbReference type="EMBL" id="BKCJ010006318">
    <property type="protein sequence ID" value="GEU71510.1"/>
    <property type="molecule type" value="Genomic_DNA"/>
</dbReference>
<name>A0A6L2MCW2_TANCI</name>
<keyword evidence="2" id="KW-0067">ATP-binding</keyword>
<evidence type="ECO:0000313" key="2">
    <source>
        <dbReference type="EMBL" id="GEU71510.1"/>
    </source>
</evidence>
<protein>
    <submittedName>
        <fullName evidence="2">DNA helicase</fullName>
    </submittedName>
</protein>
<dbReference type="AlphaFoldDB" id="A0A6L2MCW2"/>